<dbReference type="AlphaFoldDB" id="A0A851GR38"/>
<organism evidence="3 4">
    <name type="scientific">Oceaniferula marina</name>
    <dbReference type="NCBI Taxonomy" id="2748318"/>
    <lineage>
        <taxon>Bacteria</taxon>
        <taxon>Pseudomonadati</taxon>
        <taxon>Verrucomicrobiota</taxon>
        <taxon>Verrucomicrobiia</taxon>
        <taxon>Verrucomicrobiales</taxon>
        <taxon>Verrucomicrobiaceae</taxon>
        <taxon>Oceaniferula</taxon>
    </lineage>
</organism>
<name>A0A851GR38_9BACT</name>
<feature type="transmembrane region" description="Helical" evidence="2">
    <location>
        <begin position="115"/>
        <end position="137"/>
    </location>
</feature>
<evidence type="ECO:0000256" key="1">
    <source>
        <dbReference type="SAM" id="MobiDB-lite"/>
    </source>
</evidence>
<dbReference type="RefSeq" id="WP_178934849.1">
    <property type="nucleotide sequence ID" value="NZ_JACBAZ010000016.1"/>
</dbReference>
<dbReference type="EMBL" id="JACBAZ010000016">
    <property type="protein sequence ID" value="NWK57585.1"/>
    <property type="molecule type" value="Genomic_DNA"/>
</dbReference>
<dbReference type="Proteomes" id="UP000557872">
    <property type="component" value="Unassembled WGS sequence"/>
</dbReference>
<keyword evidence="2" id="KW-0472">Membrane</keyword>
<accession>A0A851GR38</accession>
<evidence type="ECO:0000313" key="3">
    <source>
        <dbReference type="EMBL" id="NWK57585.1"/>
    </source>
</evidence>
<sequence>MDSRDPSPTADAPETTELSNEDNGFENELCIHCAQPNAPQVKFCRHCRAPIHPLSAICPYERVMATGFVWRAAVERPKLCVLAGVWLYFLITIAGGVTVLWWAYRYCDTSSLLGWMEIGSVILGSGIISLLGIGMLARVTQAFFTKRT</sequence>
<keyword evidence="4" id="KW-1185">Reference proteome</keyword>
<reference evidence="3 4" key="1">
    <citation type="submission" date="2020-07" db="EMBL/GenBank/DDBJ databases">
        <title>Roseicoccus Jingziensis gen. nov., sp. nov., isolated from coastal seawater.</title>
        <authorList>
            <person name="Feng X."/>
        </authorList>
    </citation>
    <scope>NUCLEOTIDE SEQUENCE [LARGE SCALE GENOMIC DNA]</scope>
    <source>
        <strain evidence="3 4">N1E253</strain>
    </source>
</reference>
<evidence type="ECO:0000256" key="2">
    <source>
        <dbReference type="SAM" id="Phobius"/>
    </source>
</evidence>
<feature type="transmembrane region" description="Helical" evidence="2">
    <location>
        <begin position="79"/>
        <end position="103"/>
    </location>
</feature>
<proteinExistence type="predicted"/>
<keyword evidence="2" id="KW-1133">Transmembrane helix</keyword>
<evidence type="ECO:0000313" key="4">
    <source>
        <dbReference type="Proteomes" id="UP000557872"/>
    </source>
</evidence>
<comment type="caution">
    <text evidence="3">The sequence shown here is derived from an EMBL/GenBank/DDBJ whole genome shotgun (WGS) entry which is preliminary data.</text>
</comment>
<feature type="region of interest" description="Disordered" evidence="1">
    <location>
        <begin position="1"/>
        <end position="21"/>
    </location>
</feature>
<gene>
    <name evidence="3" type="ORF">HW115_18345</name>
</gene>
<keyword evidence="2" id="KW-0812">Transmembrane</keyword>
<protein>
    <submittedName>
        <fullName evidence="3">Uncharacterized protein</fullName>
    </submittedName>
</protein>